<comment type="cofactor">
    <cofactor evidence="1">
        <name>pyridoxal 5'-phosphate</name>
        <dbReference type="ChEBI" id="CHEBI:597326"/>
    </cofactor>
</comment>
<accession>A0A8J4EHQ7</accession>
<dbReference type="GO" id="GO:0000271">
    <property type="term" value="P:polysaccharide biosynthetic process"/>
    <property type="evidence" value="ECO:0007669"/>
    <property type="project" value="TreeGrafter"/>
</dbReference>
<keyword evidence="3 4" id="KW-0663">Pyridoxal phosphate</keyword>
<dbReference type="CDD" id="cd00616">
    <property type="entry name" value="AHBA_syn"/>
    <property type="match status" value="1"/>
</dbReference>
<proteinExistence type="inferred from homology"/>
<feature type="modified residue" description="N6-(pyridoxal phosphate)lysine" evidence="3">
    <location>
        <position position="208"/>
    </location>
</feature>
<dbReference type="InterPro" id="IPR015421">
    <property type="entry name" value="PyrdxlP-dep_Trfase_major"/>
</dbReference>
<keyword evidence="5" id="KW-0032">Aminotransferase</keyword>
<evidence type="ECO:0000256" key="4">
    <source>
        <dbReference type="RuleBase" id="RU004508"/>
    </source>
</evidence>
<dbReference type="InterPro" id="IPR015424">
    <property type="entry name" value="PyrdxlP-dep_Trfase"/>
</dbReference>
<comment type="similarity">
    <text evidence="4">Belongs to the DegT/DnrJ/EryC1 family.</text>
</comment>
<dbReference type="RefSeq" id="WP_203932298.1">
    <property type="nucleotide sequence ID" value="NZ_BOPH01000101.1"/>
</dbReference>
<dbReference type="Gene3D" id="3.90.1150.10">
    <property type="entry name" value="Aspartate Aminotransferase, domain 1"/>
    <property type="match status" value="1"/>
</dbReference>
<evidence type="ECO:0000256" key="3">
    <source>
        <dbReference type="PIRSR" id="PIRSR000390-2"/>
    </source>
</evidence>
<dbReference type="PANTHER" id="PTHR30244">
    <property type="entry name" value="TRANSAMINASE"/>
    <property type="match status" value="1"/>
</dbReference>
<evidence type="ECO:0000313" key="5">
    <source>
        <dbReference type="EMBL" id="GIJ72447.1"/>
    </source>
</evidence>
<gene>
    <name evidence="5" type="ORF">Voc01_073640</name>
</gene>
<dbReference type="Gene3D" id="3.40.640.10">
    <property type="entry name" value="Type I PLP-dependent aspartate aminotransferase-like (Major domain)"/>
    <property type="match status" value="1"/>
</dbReference>
<dbReference type="InterPro" id="IPR015422">
    <property type="entry name" value="PyrdxlP-dep_Trfase_small"/>
</dbReference>
<dbReference type="EMBL" id="BOPH01000101">
    <property type="protein sequence ID" value="GIJ72447.1"/>
    <property type="molecule type" value="Genomic_DNA"/>
</dbReference>
<feature type="active site" description="Proton acceptor" evidence="2">
    <location>
        <position position="208"/>
    </location>
</feature>
<dbReference type="PANTHER" id="PTHR30244:SF34">
    <property type="entry name" value="DTDP-4-AMINO-4,6-DIDEOXYGALACTOSE TRANSAMINASE"/>
    <property type="match status" value="1"/>
</dbReference>
<evidence type="ECO:0000256" key="2">
    <source>
        <dbReference type="PIRSR" id="PIRSR000390-1"/>
    </source>
</evidence>
<dbReference type="PIRSF" id="PIRSF000390">
    <property type="entry name" value="PLP_StrS"/>
    <property type="match status" value="1"/>
</dbReference>
<sequence length="419" mass="44152">MTLARDGGTPVRDTPFPTFADASGRTFGPEEVAALADVVGRGTLWRVGGVEVAALEREFAAFLGLPHAVASTSGTAALHLAVAAVDPEPGDEVVVPPITDFGTVIAVLAAGAVPVFADVDPVTGCLTPETVEAAITDRTRAVIVVHLFGGPAPVDGIARICRARNVTVIEDCAQAYLTESQGLAGLTDSRGLAGTRGDIGCFSLQQSKHITAGDGGLTVTADPHLAGRMRLFADKGWPRDTNERTHLFLGFNYRMTELVGAVARVQLTRLTGVVDARRAVARRLNDGLDGLPGLTTPTLDGHSFWLYPLVVDPAVLGTNREFGAALVAEGLPVTPGYLDRPVHLVPALTERRTFGTSGFPLTSPPASRDMRYARGDCPVAERMIDETLLVVACNERFTDTDVADLVEGITKVHAAFTTN</sequence>
<keyword evidence="5" id="KW-0808">Transferase</keyword>
<dbReference type="Proteomes" id="UP000635606">
    <property type="component" value="Unassembled WGS sequence"/>
</dbReference>
<organism evidence="5 6">
    <name type="scientific">Virgisporangium ochraceum</name>
    <dbReference type="NCBI Taxonomy" id="65505"/>
    <lineage>
        <taxon>Bacteria</taxon>
        <taxon>Bacillati</taxon>
        <taxon>Actinomycetota</taxon>
        <taxon>Actinomycetes</taxon>
        <taxon>Micromonosporales</taxon>
        <taxon>Micromonosporaceae</taxon>
        <taxon>Virgisporangium</taxon>
    </lineage>
</organism>
<evidence type="ECO:0000256" key="1">
    <source>
        <dbReference type="ARBA" id="ARBA00001933"/>
    </source>
</evidence>
<dbReference type="GO" id="GO:0030170">
    <property type="term" value="F:pyridoxal phosphate binding"/>
    <property type="evidence" value="ECO:0007669"/>
    <property type="project" value="TreeGrafter"/>
</dbReference>
<name>A0A8J4EHQ7_9ACTN</name>
<keyword evidence="6" id="KW-1185">Reference proteome</keyword>
<comment type="caution">
    <text evidence="5">The sequence shown here is derived from an EMBL/GenBank/DDBJ whole genome shotgun (WGS) entry which is preliminary data.</text>
</comment>
<dbReference type="AlphaFoldDB" id="A0A8J4EHQ7"/>
<dbReference type="GO" id="GO:0008483">
    <property type="term" value="F:transaminase activity"/>
    <property type="evidence" value="ECO:0007669"/>
    <property type="project" value="UniProtKB-KW"/>
</dbReference>
<protein>
    <submittedName>
        <fullName evidence="5">Aminotransferase DegT</fullName>
    </submittedName>
</protein>
<dbReference type="Pfam" id="PF01041">
    <property type="entry name" value="DegT_DnrJ_EryC1"/>
    <property type="match status" value="1"/>
</dbReference>
<dbReference type="SUPFAM" id="SSF53383">
    <property type="entry name" value="PLP-dependent transferases"/>
    <property type="match status" value="1"/>
</dbReference>
<dbReference type="InterPro" id="IPR000653">
    <property type="entry name" value="DegT/StrS_aminotransferase"/>
</dbReference>
<reference evidence="5" key="1">
    <citation type="submission" date="2021-01" db="EMBL/GenBank/DDBJ databases">
        <title>Whole genome shotgun sequence of Virgisporangium ochraceum NBRC 16418.</title>
        <authorList>
            <person name="Komaki H."/>
            <person name="Tamura T."/>
        </authorList>
    </citation>
    <scope>NUCLEOTIDE SEQUENCE</scope>
    <source>
        <strain evidence="5">NBRC 16418</strain>
    </source>
</reference>
<evidence type="ECO:0000313" key="6">
    <source>
        <dbReference type="Proteomes" id="UP000635606"/>
    </source>
</evidence>